<reference evidence="1" key="1">
    <citation type="submission" date="2022-05" db="EMBL/GenBank/DDBJ databases">
        <title>Corynebacterium sp. TA-R-1 sp. nov., isolated from human feces.</title>
        <authorList>
            <person name="Shamsuzzaman M."/>
            <person name="Dahal R.H."/>
        </authorList>
    </citation>
    <scope>NUCLEOTIDE SEQUENCE</scope>
    <source>
        <strain evidence="1">TA-R-1</strain>
    </source>
</reference>
<dbReference type="RefSeq" id="WP_253575580.1">
    <property type="nucleotide sequence ID" value="NZ_JAMFTQ010000001.1"/>
</dbReference>
<evidence type="ECO:0000313" key="2">
    <source>
        <dbReference type="Proteomes" id="UP001204000"/>
    </source>
</evidence>
<organism evidence="1 2">
    <name type="scientific">Corynebacterium stercoris</name>
    <dbReference type="NCBI Taxonomy" id="2943490"/>
    <lineage>
        <taxon>Bacteria</taxon>
        <taxon>Bacillati</taxon>
        <taxon>Actinomycetota</taxon>
        <taxon>Actinomycetes</taxon>
        <taxon>Mycobacteriales</taxon>
        <taxon>Corynebacteriaceae</taxon>
        <taxon>Corynebacterium</taxon>
    </lineage>
</organism>
<name>A0ABT1FYI6_9CORY</name>
<proteinExistence type="predicted"/>
<comment type="caution">
    <text evidence="1">The sequence shown here is derived from an EMBL/GenBank/DDBJ whole genome shotgun (WGS) entry which is preliminary data.</text>
</comment>
<protein>
    <submittedName>
        <fullName evidence="1">Uncharacterized protein</fullName>
    </submittedName>
</protein>
<gene>
    <name evidence="1" type="ORF">M5J20_01255</name>
</gene>
<keyword evidence="2" id="KW-1185">Reference proteome</keyword>
<dbReference type="EMBL" id="JAMFTQ010000001">
    <property type="protein sequence ID" value="MCP1386828.1"/>
    <property type="molecule type" value="Genomic_DNA"/>
</dbReference>
<dbReference type="Proteomes" id="UP001204000">
    <property type="component" value="Unassembled WGS sequence"/>
</dbReference>
<evidence type="ECO:0000313" key="1">
    <source>
        <dbReference type="EMBL" id="MCP1386828.1"/>
    </source>
</evidence>
<accession>A0ABT1FYI6</accession>
<sequence>MGKRNPVLLTAPVDSVAGFVAAISRAVFGVERTAPTNLDGLADVLREARVTHVVASDWQLDPEETRRVQRVLLDNGVVLYR</sequence>